<gene>
    <name evidence="3" type="ORF">NIES23_54960</name>
</gene>
<keyword evidence="3" id="KW-0614">Plasmid</keyword>
<dbReference type="EMBL" id="AP018217">
    <property type="protein sequence ID" value="BAY72668.1"/>
    <property type="molecule type" value="Genomic_DNA"/>
</dbReference>
<dbReference type="PANTHER" id="PTHR36172">
    <property type="match status" value="1"/>
</dbReference>
<protein>
    <submittedName>
        <fullName evidence="3">IS891/IS1136/IS1341 transposase</fullName>
    </submittedName>
</protein>
<dbReference type="AlphaFoldDB" id="A0A1Z4KUQ9"/>
<dbReference type="Pfam" id="PF07282">
    <property type="entry name" value="Cas12f1-like_TNB"/>
    <property type="match status" value="1"/>
</dbReference>
<evidence type="ECO:0000313" key="3">
    <source>
        <dbReference type="EMBL" id="BAY72668.1"/>
    </source>
</evidence>
<name>A0A1Z4KUQ9_ANAVA</name>
<accession>A0A1Z4KUQ9</accession>
<dbReference type="InterPro" id="IPR010095">
    <property type="entry name" value="Cas12f1-like_TNB"/>
</dbReference>
<feature type="domain" description="Cas12f1-like TNB" evidence="2">
    <location>
        <begin position="464"/>
        <end position="526"/>
    </location>
</feature>
<proteinExistence type="predicted"/>
<evidence type="ECO:0000313" key="4">
    <source>
        <dbReference type="Proteomes" id="UP000217507"/>
    </source>
</evidence>
<dbReference type="PANTHER" id="PTHR36172:SF1">
    <property type="entry name" value="RESOLVASE-RELATED"/>
    <property type="match status" value="1"/>
</dbReference>
<dbReference type="InterPro" id="IPR051491">
    <property type="entry name" value="Recombinase/Transposase-rel"/>
</dbReference>
<sequence length="553" mass="63755">MTLIPSYQLKEQTKQSSSRAGFLATLNSLTWKDKYSFLSLVTPVVKSSKKSEADSTSEEKSYLPYWNEFSQAMSEWLWSAIKTDYADLDLNSSNGCAKNAIVNSWFSTKLSYLQSEKWLRIFWQSSMSSVADCTDSENTNRKSVKVCTQYRMILTLEQEQLLMKWVRLNRKTYNMAIAYLNQKQGFDRTGIGGTGKQAFKTFFKAHIRPDWLKNELPAAILDQAVMEAYSAWSTTQRHPKTISKGKDKKPHPQAGLKIAKFRSIRDSSQTLQFKIASDLNKGRLLPQYWGELPAFECVDNGVRFCPISNPYTPEVTYKHSRFYISLPEDVEVVDNNKDAFIAFDPGVRTFLTGFDGQKMIEFGNGDIHRIVRLCQWLDKLRSFRDLSKGFKNRHLRYRLSQKMKRVTRRIRNLVDEMHRQVASWVAKNYRVIALPTYETSQMVCRAVRKIKSKTARSMLSFAPYRFSQVLEHQCTRNGSVLIRHTEEFTSKTCSRCGHIHYSLGGQKIFKCSNCGNHLPRDWNGALGNFLKALWDTTLLNSASFDCVQMTVFV</sequence>
<keyword evidence="1" id="KW-0238">DNA-binding</keyword>
<reference evidence="3 4" key="1">
    <citation type="submission" date="2017-06" db="EMBL/GenBank/DDBJ databases">
        <title>Genome sequencing of cyanobaciteial culture collection at National Institute for Environmental Studies (NIES).</title>
        <authorList>
            <person name="Hirose Y."/>
            <person name="Shimura Y."/>
            <person name="Fujisawa T."/>
            <person name="Nakamura Y."/>
            <person name="Kawachi M."/>
        </authorList>
    </citation>
    <scope>NUCLEOTIDE SEQUENCE [LARGE SCALE GENOMIC DNA]</scope>
    <source>
        <strain evidence="3 4">NIES-23</strain>
        <plasmid evidence="4">Plasmid Plasmid1 dna</plasmid>
    </source>
</reference>
<organism evidence="3 4">
    <name type="scientific">Trichormus variabilis NIES-23</name>
    <dbReference type="NCBI Taxonomy" id="1973479"/>
    <lineage>
        <taxon>Bacteria</taxon>
        <taxon>Bacillati</taxon>
        <taxon>Cyanobacteriota</taxon>
        <taxon>Cyanophyceae</taxon>
        <taxon>Nostocales</taxon>
        <taxon>Nostocaceae</taxon>
        <taxon>Trichormus</taxon>
    </lineage>
</organism>
<dbReference type="Proteomes" id="UP000217507">
    <property type="component" value="Plasmid Plasmid1 dna"/>
</dbReference>
<geneLocation type="plasmid" evidence="3">
    <name>plasmid1</name>
</geneLocation>
<evidence type="ECO:0000256" key="1">
    <source>
        <dbReference type="ARBA" id="ARBA00023125"/>
    </source>
</evidence>
<dbReference type="GO" id="GO:0003677">
    <property type="term" value="F:DNA binding"/>
    <property type="evidence" value="ECO:0007669"/>
    <property type="project" value="UniProtKB-KW"/>
</dbReference>
<dbReference type="NCBIfam" id="NF040570">
    <property type="entry name" value="guided_TnpB"/>
    <property type="match status" value="1"/>
</dbReference>
<evidence type="ECO:0000259" key="2">
    <source>
        <dbReference type="Pfam" id="PF07282"/>
    </source>
</evidence>